<organism evidence="1">
    <name type="scientific">human gut metagenome</name>
    <dbReference type="NCBI Taxonomy" id="408170"/>
    <lineage>
        <taxon>unclassified sequences</taxon>
        <taxon>metagenomes</taxon>
        <taxon>organismal metagenomes</taxon>
    </lineage>
</organism>
<evidence type="ECO:0000313" key="1">
    <source>
        <dbReference type="EMBL" id="EKC64258.1"/>
    </source>
</evidence>
<dbReference type="AlphaFoldDB" id="K1T338"/>
<dbReference type="InterPro" id="IPR012338">
    <property type="entry name" value="Beta-lactam/transpept-like"/>
</dbReference>
<proteinExistence type="predicted"/>
<comment type="caution">
    <text evidence="1">The sequence shown here is derived from an EMBL/GenBank/DDBJ whole genome shotgun (WGS) entry which is preliminary data.</text>
</comment>
<protein>
    <submittedName>
        <fullName evidence="1">Uncharacterized protein</fullName>
    </submittedName>
</protein>
<dbReference type="SUPFAM" id="SSF56601">
    <property type="entry name" value="beta-lactamase/transpeptidase-like"/>
    <property type="match status" value="1"/>
</dbReference>
<dbReference type="EMBL" id="AJWY01007350">
    <property type="protein sequence ID" value="EKC64258.1"/>
    <property type="molecule type" value="Genomic_DNA"/>
</dbReference>
<reference evidence="1" key="1">
    <citation type="journal article" date="2013" name="Environ. Microbiol.">
        <title>Microbiota from the distal guts of lean and obese adolescents exhibit partial functional redundancy besides clear differences in community structure.</title>
        <authorList>
            <person name="Ferrer M."/>
            <person name="Ruiz A."/>
            <person name="Lanza F."/>
            <person name="Haange S.B."/>
            <person name="Oberbach A."/>
            <person name="Till H."/>
            <person name="Bargiela R."/>
            <person name="Campoy C."/>
            <person name="Segura M.T."/>
            <person name="Richter M."/>
            <person name="von Bergen M."/>
            <person name="Seifert J."/>
            <person name="Suarez A."/>
        </authorList>
    </citation>
    <scope>NUCLEOTIDE SEQUENCE</scope>
</reference>
<feature type="non-terminal residue" evidence="1">
    <location>
        <position position="1"/>
    </location>
</feature>
<gene>
    <name evidence="1" type="ORF">LEA_10911</name>
</gene>
<accession>K1T338</accession>
<sequence>DSIPLKSAFAKSINSVAVRLGQEMGIKRIIETPRRWVSTVHWMTHQPLP</sequence>
<name>K1T338_9ZZZZ</name>
<dbReference type="Gene3D" id="3.40.710.10">
    <property type="entry name" value="DD-peptidase/beta-lactamase superfamily"/>
    <property type="match status" value="1"/>
</dbReference>